<accession>A0A7M7SZR3</accession>
<name>A0A7M7SZR3_STRPU</name>
<protein>
    <submittedName>
        <fullName evidence="1">Uncharacterized protein</fullName>
    </submittedName>
</protein>
<dbReference type="EnsemblMetazoa" id="XM_030987361">
    <property type="protein sequence ID" value="XP_030843221"/>
    <property type="gene ID" value="LOC105441704"/>
</dbReference>
<sequence>MAAMVPMQCIMWRGRTDPEARMPASFSSEREKDTDDAFRHFKTEFDPSSKSSFSYSLTDPAEVQHRYRDEVNSAAAVDAYGYDSTSKTTTDDDGCSVFNQSLACRNSSSNHVRLRRALRLALGEVIYSDWTPWTTCSCTATSMNTRYRFCIVGRRQCIRAKGLFPTEETGPCQCGDTRGSQRRMTNHLQSRTYQPERTDPYTHWSNWDTCPCGSNAFRSRSRMCRPGHEMACFDRKQTTGIGIVKLKRCRPPPGCLPVQHPNPILGLQGGPVAPVRVETWSPWPCSKTCDAGGNTMQWRGCIDEGGGIRVGCPDEQMYSSECNTNPCPVEEGPVNPGVNPYDRMPFYNPESVVEDPSRSCLAFTQDTARIGPRRRNPITAGITDERAYDQCPAYYGITGELSV</sequence>
<dbReference type="PROSITE" id="PS50092">
    <property type="entry name" value="TSP1"/>
    <property type="match status" value="1"/>
</dbReference>
<dbReference type="AlphaFoldDB" id="A0A7M7SZR3"/>
<dbReference type="SMART" id="SM00209">
    <property type="entry name" value="TSP1"/>
    <property type="match status" value="3"/>
</dbReference>
<dbReference type="OMA" id="HEMACFD"/>
<reference evidence="2" key="1">
    <citation type="submission" date="2015-02" db="EMBL/GenBank/DDBJ databases">
        <title>Genome sequencing for Strongylocentrotus purpuratus.</title>
        <authorList>
            <person name="Murali S."/>
            <person name="Liu Y."/>
            <person name="Vee V."/>
            <person name="English A."/>
            <person name="Wang M."/>
            <person name="Skinner E."/>
            <person name="Han Y."/>
            <person name="Muzny D.M."/>
            <person name="Worley K.C."/>
            <person name="Gibbs R.A."/>
        </authorList>
    </citation>
    <scope>NUCLEOTIDE SEQUENCE</scope>
</reference>
<evidence type="ECO:0000313" key="1">
    <source>
        <dbReference type="EnsemblMetazoa" id="XP_030843221"/>
    </source>
</evidence>
<dbReference type="InterPro" id="IPR000884">
    <property type="entry name" value="TSP1_rpt"/>
</dbReference>
<organism evidence="1 2">
    <name type="scientific">Strongylocentrotus purpuratus</name>
    <name type="common">Purple sea urchin</name>
    <dbReference type="NCBI Taxonomy" id="7668"/>
    <lineage>
        <taxon>Eukaryota</taxon>
        <taxon>Metazoa</taxon>
        <taxon>Echinodermata</taxon>
        <taxon>Eleutherozoa</taxon>
        <taxon>Echinozoa</taxon>
        <taxon>Echinoidea</taxon>
        <taxon>Euechinoidea</taxon>
        <taxon>Echinacea</taxon>
        <taxon>Camarodonta</taxon>
        <taxon>Echinidea</taxon>
        <taxon>Strongylocentrotidae</taxon>
        <taxon>Strongylocentrotus</taxon>
    </lineage>
</organism>
<evidence type="ECO:0000313" key="2">
    <source>
        <dbReference type="Proteomes" id="UP000007110"/>
    </source>
</evidence>
<dbReference type="GeneID" id="105441704"/>
<dbReference type="InParanoid" id="A0A7M7SZR3"/>
<proteinExistence type="predicted"/>
<keyword evidence="2" id="KW-1185">Reference proteome</keyword>
<dbReference type="Proteomes" id="UP000007110">
    <property type="component" value="Unassembled WGS sequence"/>
</dbReference>
<dbReference type="KEGG" id="spu:105441704"/>
<reference evidence="1" key="2">
    <citation type="submission" date="2021-01" db="UniProtKB">
        <authorList>
            <consortium name="EnsemblMetazoa"/>
        </authorList>
    </citation>
    <scope>IDENTIFICATION</scope>
</reference>
<dbReference type="RefSeq" id="XP_030843221.1">
    <property type="nucleotide sequence ID" value="XM_030987361.1"/>
</dbReference>